<organism evidence="2 3">
    <name type="scientific">Nocardioides panzhihuensis</name>
    <dbReference type="NCBI Taxonomy" id="860243"/>
    <lineage>
        <taxon>Bacteria</taxon>
        <taxon>Bacillati</taxon>
        <taxon>Actinomycetota</taxon>
        <taxon>Actinomycetes</taxon>
        <taxon>Propionibacteriales</taxon>
        <taxon>Nocardioidaceae</taxon>
        <taxon>Nocardioides</taxon>
    </lineage>
</organism>
<dbReference type="Pfam" id="PF04326">
    <property type="entry name" value="SLFN_AlbA_2"/>
    <property type="match status" value="1"/>
</dbReference>
<dbReference type="Gene3D" id="3.30.950.30">
    <property type="entry name" value="Schlafen, AAA domain"/>
    <property type="match status" value="1"/>
</dbReference>
<name>A0A7Z0DJ54_9ACTN</name>
<dbReference type="EMBL" id="JACBZR010000001">
    <property type="protein sequence ID" value="NYI76322.1"/>
    <property type="molecule type" value="Genomic_DNA"/>
</dbReference>
<feature type="domain" description="Schlafen AlbA-2" evidence="1">
    <location>
        <begin position="31"/>
        <end position="163"/>
    </location>
</feature>
<reference evidence="2 3" key="1">
    <citation type="submission" date="2020-07" db="EMBL/GenBank/DDBJ databases">
        <title>Sequencing the genomes of 1000 actinobacteria strains.</title>
        <authorList>
            <person name="Klenk H.-P."/>
        </authorList>
    </citation>
    <scope>NUCLEOTIDE SEQUENCE [LARGE SCALE GENOMIC DNA]</scope>
    <source>
        <strain evidence="2 3">DSM 26487</strain>
    </source>
</reference>
<evidence type="ECO:0000313" key="3">
    <source>
        <dbReference type="Proteomes" id="UP000564496"/>
    </source>
</evidence>
<dbReference type="AlphaFoldDB" id="A0A7Z0DJ54"/>
<gene>
    <name evidence="2" type="ORF">BJ988_000970</name>
</gene>
<evidence type="ECO:0000259" key="1">
    <source>
        <dbReference type="Pfam" id="PF04326"/>
    </source>
</evidence>
<keyword evidence="3" id="KW-1185">Reference proteome</keyword>
<accession>A0A7Z0DJ54</accession>
<dbReference type="InterPro" id="IPR007421">
    <property type="entry name" value="Schlafen_AlbA_2_dom"/>
</dbReference>
<evidence type="ECO:0000313" key="2">
    <source>
        <dbReference type="EMBL" id="NYI76322.1"/>
    </source>
</evidence>
<dbReference type="RefSeq" id="WP_179656978.1">
    <property type="nucleotide sequence ID" value="NZ_JACBZR010000001.1"/>
</dbReference>
<dbReference type="InterPro" id="IPR038461">
    <property type="entry name" value="Schlafen_AlbA_2_dom_sf"/>
</dbReference>
<sequence length="469" mass="51122">MIDYEVAVAPMGVLGMQRLLEAVEAADPNDESEWIEFKADLDPSTKDGAATIAKAIVAFANRDPSRAQRWCGGHAYLVIGLAPGNLAGTADVDPAVLHDKVSALIASPSPDWDPTPVSYKGKPLIVITVAPPKAGDPMACIGKSSGSVTDGNVYVRVPGKSAPAKAADIRRLSDRLSPAAETLHDIAVTASEEVTAVDYPVDWLDQWIDAEEDALLGPLKPEPPWTQGKDLSNALLGFYPDALTSITRVGAAIEPQASRVNDMLRTRHEEDRTEDEFRAAVAAYLDRCREGLPEGFEVIRANAGTPVTFSITNNTDRNYSKVLVKLHIEGDVFGYDWVDEFKGWGKYVGKRPRKWGPWTTSKFPNVERPDFRYMHAVSSPSIVASAPRPHPRIENGGSVNITCVPVDLRPGETEQLLTLDLVADRCVTTEVRVTWTATATDVSGKLSDEFVIPLADERVWLDLGRDWTV</sequence>
<protein>
    <recommendedName>
        <fullName evidence="1">Schlafen AlbA-2 domain-containing protein</fullName>
    </recommendedName>
</protein>
<comment type="caution">
    <text evidence="2">The sequence shown here is derived from an EMBL/GenBank/DDBJ whole genome shotgun (WGS) entry which is preliminary data.</text>
</comment>
<dbReference type="Proteomes" id="UP000564496">
    <property type="component" value="Unassembled WGS sequence"/>
</dbReference>
<proteinExistence type="predicted"/>